<dbReference type="InterPro" id="IPR002182">
    <property type="entry name" value="NB-ARC"/>
</dbReference>
<organism evidence="3 4">
    <name type="scientific">Lyngbya confervoides BDU141951</name>
    <dbReference type="NCBI Taxonomy" id="1574623"/>
    <lineage>
        <taxon>Bacteria</taxon>
        <taxon>Bacillati</taxon>
        <taxon>Cyanobacteriota</taxon>
        <taxon>Cyanophyceae</taxon>
        <taxon>Oscillatoriophycideae</taxon>
        <taxon>Oscillatoriales</taxon>
        <taxon>Microcoleaceae</taxon>
        <taxon>Lyngbya</taxon>
    </lineage>
</organism>
<dbReference type="PRINTS" id="PR00364">
    <property type="entry name" value="DISEASERSIST"/>
</dbReference>
<keyword evidence="4" id="KW-1185">Reference proteome</keyword>
<dbReference type="InterPro" id="IPR058651">
    <property type="entry name" value="HTH_VMAP-M9"/>
</dbReference>
<dbReference type="AlphaFoldDB" id="A0ABD4T8U0"/>
<dbReference type="Pfam" id="PF00931">
    <property type="entry name" value="NB-ARC"/>
    <property type="match status" value="1"/>
</dbReference>
<accession>A0ABD4T8U0</accession>
<dbReference type="Gene3D" id="3.40.50.300">
    <property type="entry name" value="P-loop containing nucleotide triphosphate hydrolases"/>
    <property type="match status" value="1"/>
</dbReference>
<protein>
    <submittedName>
        <fullName evidence="3">NB-ARC domain-containing protein</fullName>
    </submittedName>
</protein>
<comment type="caution">
    <text evidence="3">The sequence shown here is derived from an EMBL/GenBank/DDBJ whole genome shotgun (WGS) entry which is preliminary data.</text>
</comment>
<dbReference type="InterPro" id="IPR027417">
    <property type="entry name" value="P-loop_NTPase"/>
</dbReference>
<evidence type="ECO:0000313" key="3">
    <source>
        <dbReference type="EMBL" id="MCM1984913.1"/>
    </source>
</evidence>
<evidence type="ECO:0000259" key="2">
    <source>
        <dbReference type="Pfam" id="PF26355"/>
    </source>
</evidence>
<feature type="domain" description="NB-ARC" evidence="1">
    <location>
        <begin position="147"/>
        <end position="247"/>
    </location>
</feature>
<dbReference type="RefSeq" id="WP_166277424.1">
    <property type="nucleotide sequence ID" value="NZ_JTHE03000106.1"/>
</dbReference>
<sequence>MQIANSNDFFEQEKYYIKSGEKALFLLQQKYSKIRLSNIQSRIFIESWNGKTYKEMSAITCYDAHYLRDVGHKVWKELSKITGESINKNNINSVINKILFQSPQSDSIRRGEKEVQKDIKYQPITKKRISFLCERVKSSIVLHPYEFKQITEDLMLSKCQLLGVFGMPGSGKTTIIRQVLKSVMENFDAKVVISIRNVSSFEDFVDSLVLQLTGKTNDVERSIEEKFITFIDLITENKHLIVIDDWELTLFTSNLNTNYKESFHWYGKFLRHITENPHKSKIVVLSTEIPPGVFLSNNEFYVKSYVLRGVDVELAELFLEETGFSKYFSKEQINKLVEVYSGNLYSIAQACSVIQKDFSGRTDIFLSKNEYMFGNISRRLEQQYTRLSTQEKRILIGLIPYESPISIEEIANSFWLIGFENVILSAVNSLFNKCLLYNSSGLIRLPNILKEYIIQRMRAGNLIDLKVF</sequence>
<gene>
    <name evidence="3" type="ORF">QQ91_0018990</name>
</gene>
<name>A0ABD4T8U0_9CYAN</name>
<dbReference type="EMBL" id="JTHE03000106">
    <property type="protein sequence ID" value="MCM1984913.1"/>
    <property type="molecule type" value="Genomic_DNA"/>
</dbReference>
<proteinExistence type="predicted"/>
<evidence type="ECO:0000259" key="1">
    <source>
        <dbReference type="Pfam" id="PF00931"/>
    </source>
</evidence>
<reference evidence="3 4" key="1">
    <citation type="journal article" date="2015" name="Genome Announc.">
        <title>Draft Genome Sequence of Filamentous Marine Cyanobacterium Lyngbya confervoides Strain BDU141951.</title>
        <authorList>
            <person name="Chandrababunaidu M.M."/>
            <person name="Sen D."/>
            <person name="Tripathy S."/>
        </authorList>
    </citation>
    <scope>NUCLEOTIDE SEQUENCE [LARGE SCALE GENOMIC DNA]</scope>
    <source>
        <strain evidence="3 4">BDU141951</strain>
    </source>
</reference>
<dbReference type="Proteomes" id="UP000031561">
    <property type="component" value="Unassembled WGS sequence"/>
</dbReference>
<dbReference type="Pfam" id="PF26355">
    <property type="entry name" value="HTH_VMAP-M9"/>
    <property type="match status" value="1"/>
</dbReference>
<feature type="domain" description="vWA-MoxR associated protein N-terminal HTH" evidence="2">
    <location>
        <begin position="33"/>
        <end position="97"/>
    </location>
</feature>
<evidence type="ECO:0000313" key="4">
    <source>
        <dbReference type="Proteomes" id="UP000031561"/>
    </source>
</evidence>
<dbReference type="SUPFAM" id="SSF52540">
    <property type="entry name" value="P-loop containing nucleoside triphosphate hydrolases"/>
    <property type="match status" value="1"/>
</dbReference>